<reference evidence="1 2" key="1">
    <citation type="submission" date="2021-02" db="EMBL/GenBank/DDBJ databases">
        <title>FDA dAtabase for Regulatory Grade micrObial Sequences (FDA-ARGOS): Supporting development and validation of Infectious Disease Dx tests.</title>
        <authorList>
            <person name="Minogue T."/>
            <person name="Wolcott M."/>
            <person name="Wasieloski L."/>
            <person name="Aguilar W."/>
            <person name="Moore D."/>
            <person name="Jaissle J."/>
            <person name="Tallon L."/>
            <person name="Sadzewicz L."/>
            <person name="Zhao X."/>
            <person name="Boylan J."/>
            <person name="Ott S."/>
            <person name="Bowen H."/>
            <person name="Vavikolanu K."/>
            <person name="Mehta A."/>
            <person name="Aluvathingal J."/>
            <person name="Nadendla S."/>
            <person name="Yan Y."/>
            <person name="Sichtig H."/>
        </authorList>
    </citation>
    <scope>NUCLEOTIDE SEQUENCE [LARGE SCALE GENOMIC DNA]</scope>
    <source>
        <strain evidence="1 2">FDAARGOS_1272</strain>
    </source>
</reference>
<dbReference type="Proteomes" id="UP000625568">
    <property type="component" value="Chromosome 2"/>
</dbReference>
<gene>
    <name evidence="1" type="ORF">I6K02_24030</name>
</gene>
<sequence length="468" mass="50645">MSTASLNFLYPLPFTPLLIAEGSNQLVVRLEVPDGIPVKGQTIHWLAVADSALVQLTAQQTQTLEDGTSTNSIEILGSLPDLLTISVWSDLDPRHFSTLYECVKLRSWVSMKSSIGQLYPRGSNERPKEAQQIGVTTTLLDETSRPVRGLRCHWGGSPNPPTSAWEPIAGGLLVPLVPDKDGYPFETNSQGRATISFSNAATTICQLNLNVNNVAQDSRPAVFTNIENGNGDLPPIIFDFDNDGRVDLDKYDDKGVAAYLPASIGSGYYVAIWLNEEIVARGTPEYDYSVTPLYIKKSYFQTDGANNTAGYIISSPAGNGKDSKLRVFPVIGTIPAPQPPVVTRTYDQPSIVPPIWTVVNASTVAGGLELSIPPYTGIADGDKVTINIYLEGYLGGTNVKKYGFVTMEHDVADGDVDNGFTVVADESNFVGYYRSTPGNAYGKFRAEYVVNGTQYSELLVLPFADPGP</sequence>
<proteinExistence type="predicted"/>
<keyword evidence="2" id="KW-1185">Reference proteome</keyword>
<dbReference type="EMBL" id="CP069483">
    <property type="protein sequence ID" value="QRO79603.1"/>
    <property type="molecule type" value="Genomic_DNA"/>
</dbReference>
<organism evidence="1 2">
    <name type="scientific">Burkholderia dolosa</name>
    <dbReference type="NCBI Taxonomy" id="152500"/>
    <lineage>
        <taxon>Bacteria</taxon>
        <taxon>Pseudomonadati</taxon>
        <taxon>Pseudomonadota</taxon>
        <taxon>Betaproteobacteria</taxon>
        <taxon>Burkholderiales</taxon>
        <taxon>Burkholderiaceae</taxon>
        <taxon>Burkholderia</taxon>
        <taxon>Burkholderia cepacia complex</taxon>
    </lineage>
</organism>
<dbReference type="AlphaFoldDB" id="A0A892I3C2"/>
<evidence type="ECO:0000313" key="1">
    <source>
        <dbReference type="EMBL" id="QRO79603.1"/>
    </source>
</evidence>
<accession>A0A892I3C2</accession>
<dbReference type="RefSeq" id="WP_035974463.1">
    <property type="nucleotide sequence ID" value="NZ_CABVPR010000002.1"/>
</dbReference>
<evidence type="ECO:0000313" key="2">
    <source>
        <dbReference type="Proteomes" id="UP000625568"/>
    </source>
</evidence>
<protein>
    <submittedName>
        <fullName evidence="1">Uncharacterized protein</fullName>
    </submittedName>
</protein>
<name>A0A892I3C2_9BURK</name>
<dbReference type="GeneID" id="93129489"/>